<comment type="caution">
    <text evidence="1">The sequence shown here is derived from an EMBL/GenBank/DDBJ whole genome shotgun (WGS) entry which is preliminary data.</text>
</comment>
<dbReference type="RefSeq" id="WP_324619056.1">
    <property type="nucleotide sequence ID" value="NZ_JAYKOT010000003.1"/>
</dbReference>
<dbReference type="InterPro" id="IPR016193">
    <property type="entry name" value="Cytidine_deaminase-like"/>
</dbReference>
<evidence type="ECO:0000313" key="1">
    <source>
        <dbReference type="EMBL" id="MEB3428970.1"/>
    </source>
</evidence>
<organism evidence="1 2">
    <name type="scientific">Citroniella saccharovorans</name>
    <dbReference type="NCBI Taxonomy" id="2053367"/>
    <lineage>
        <taxon>Bacteria</taxon>
        <taxon>Bacillati</taxon>
        <taxon>Bacillota</taxon>
        <taxon>Tissierellia</taxon>
        <taxon>Tissierellales</taxon>
        <taxon>Peptoniphilaceae</taxon>
        <taxon>Citroniella</taxon>
    </lineage>
</organism>
<gene>
    <name evidence="1" type="ORF">VLK81_02835</name>
</gene>
<name>A0AAW9MWM2_9FIRM</name>
<accession>A0AAW9MWM2</accession>
<dbReference type="Pfam" id="PF08973">
    <property type="entry name" value="TM1506"/>
    <property type="match status" value="1"/>
</dbReference>
<evidence type="ECO:0000313" key="2">
    <source>
        <dbReference type="Proteomes" id="UP001357733"/>
    </source>
</evidence>
<dbReference type="AlphaFoldDB" id="A0AAW9MWM2"/>
<reference evidence="1 2" key="1">
    <citation type="submission" date="2024-01" db="EMBL/GenBank/DDBJ databases">
        <title>Complete genome sequence of Citroniella saccharovorans strain M6.X9, isolated from human fecal sample.</title>
        <authorList>
            <person name="Cheng G."/>
            <person name="Westerholm M."/>
            <person name="Schnurer A."/>
        </authorList>
    </citation>
    <scope>NUCLEOTIDE SEQUENCE [LARGE SCALE GENOMIC DNA]</scope>
    <source>
        <strain evidence="1 2">DSM 29873</strain>
    </source>
</reference>
<dbReference type="GO" id="GO:0003824">
    <property type="term" value="F:catalytic activity"/>
    <property type="evidence" value="ECO:0007669"/>
    <property type="project" value="InterPro"/>
</dbReference>
<dbReference type="Proteomes" id="UP001357733">
    <property type="component" value="Unassembled WGS sequence"/>
</dbReference>
<dbReference type="SUPFAM" id="SSF53927">
    <property type="entry name" value="Cytidine deaminase-like"/>
    <property type="match status" value="1"/>
</dbReference>
<proteinExistence type="predicted"/>
<sequence length="141" mass="16369">MEDKDLLLAKEILEKEKLSLVFVKDGKIIFKSDKKGIRPILEAYNEKKDLLKDSFLADKVVGRAALSFIEELGVKSFYTEIISREVIDYLKNKDIAYFYDEVVDKILNRDKTDLCPMEKISQSSSDNKEIILKIKKFLKEV</sequence>
<dbReference type="InterPro" id="IPR015067">
    <property type="entry name" value="DUF1893_TM1506-like"/>
</dbReference>
<dbReference type="EMBL" id="JAYKOT010000003">
    <property type="protein sequence ID" value="MEB3428970.1"/>
    <property type="molecule type" value="Genomic_DNA"/>
</dbReference>
<keyword evidence="2" id="KW-1185">Reference proteome</keyword>
<dbReference type="Gene3D" id="3.40.140.30">
    <property type="entry name" value="Hypothetical protein TM1506"/>
    <property type="match status" value="1"/>
</dbReference>
<dbReference type="InterPro" id="IPR037081">
    <property type="entry name" value="Hyp_TM1506"/>
</dbReference>
<protein>
    <submittedName>
        <fullName evidence="1">DUF1893 domain-containing protein</fullName>
    </submittedName>
</protein>